<dbReference type="InterPro" id="IPR011991">
    <property type="entry name" value="ArsR-like_HTH"/>
</dbReference>
<evidence type="ECO:0000313" key="5">
    <source>
        <dbReference type="EMBL" id="GAA1241387.1"/>
    </source>
</evidence>
<dbReference type="Proteomes" id="UP001500037">
    <property type="component" value="Unassembled WGS sequence"/>
</dbReference>
<dbReference type="CDD" id="cd00090">
    <property type="entry name" value="HTH_ARSR"/>
    <property type="match status" value="1"/>
</dbReference>
<keyword evidence="6" id="KW-1185">Reference proteome</keyword>
<keyword evidence="3" id="KW-0804">Transcription</keyword>
<keyword evidence="2" id="KW-0238">DNA-binding</keyword>
<dbReference type="InterPro" id="IPR036388">
    <property type="entry name" value="WH-like_DNA-bd_sf"/>
</dbReference>
<evidence type="ECO:0000313" key="6">
    <source>
        <dbReference type="Proteomes" id="UP001500037"/>
    </source>
</evidence>
<dbReference type="PRINTS" id="PR00778">
    <property type="entry name" value="HTHARSR"/>
</dbReference>
<dbReference type="NCBIfam" id="NF033788">
    <property type="entry name" value="HTH_metalloreg"/>
    <property type="match status" value="1"/>
</dbReference>
<organism evidence="5 6">
    <name type="scientific">Kitasatospora nipponensis</name>
    <dbReference type="NCBI Taxonomy" id="258049"/>
    <lineage>
        <taxon>Bacteria</taxon>
        <taxon>Bacillati</taxon>
        <taxon>Actinomycetota</taxon>
        <taxon>Actinomycetes</taxon>
        <taxon>Kitasatosporales</taxon>
        <taxon>Streptomycetaceae</taxon>
        <taxon>Kitasatospora</taxon>
    </lineage>
</organism>
<keyword evidence="1" id="KW-0805">Transcription regulation</keyword>
<dbReference type="SMART" id="SM00418">
    <property type="entry name" value="HTH_ARSR"/>
    <property type="match status" value="1"/>
</dbReference>
<dbReference type="PANTHER" id="PTHR33154:SF12">
    <property type="entry name" value="TRANSCRIPTIONAL REGULATORY PROTEIN"/>
    <property type="match status" value="1"/>
</dbReference>
<evidence type="ECO:0000256" key="2">
    <source>
        <dbReference type="ARBA" id="ARBA00023125"/>
    </source>
</evidence>
<dbReference type="RefSeq" id="WP_344442612.1">
    <property type="nucleotide sequence ID" value="NZ_BAAALF010000056.1"/>
</dbReference>
<dbReference type="Pfam" id="PF01022">
    <property type="entry name" value="HTH_5"/>
    <property type="match status" value="1"/>
</dbReference>
<dbReference type="InterPro" id="IPR036390">
    <property type="entry name" value="WH_DNA-bd_sf"/>
</dbReference>
<evidence type="ECO:0000256" key="3">
    <source>
        <dbReference type="ARBA" id="ARBA00023163"/>
    </source>
</evidence>
<dbReference type="PANTHER" id="PTHR33154">
    <property type="entry name" value="TRANSCRIPTIONAL REGULATOR, ARSR FAMILY"/>
    <property type="match status" value="1"/>
</dbReference>
<accession>A0ABN1W9I9</accession>
<dbReference type="EMBL" id="BAAALF010000056">
    <property type="protein sequence ID" value="GAA1241387.1"/>
    <property type="molecule type" value="Genomic_DNA"/>
</dbReference>
<sequence length="133" mass="14233">MTDAASTDTPGDHTACTTLPEPAPDEIRLANLLHALADPIRLRIVCALAAGHAEMSCIAFSLPVSKSTSTHHFRVLREAGVIRQHRRGTARMSTLRRAELALLFPGLLDSVLTGARVEESRAPAELTDAPTMG</sequence>
<evidence type="ECO:0000259" key="4">
    <source>
        <dbReference type="PROSITE" id="PS50987"/>
    </source>
</evidence>
<dbReference type="SUPFAM" id="SSF46785">
    <property type="entry name" value="Winged helix' DNA-binding domain"/>
    <property type="match status" value="1"/>
</dbReference>
<dbReference type="Gene3D" id="1.10.10.10">
    <property type="entry name" value="Winged helix-like DNA-binding domain superfamily/Winged helix DNA-binding domain"/>
    <property type="match status" value="1"/>
</dbReference>
<dbReference type="InterPro" id="IPR051081">
    <property type="entry name" value="HTH_MetalResp_TranReg"/>
</dbReference>
<gene>
    <name evidence="5" type="ORF">GCM10009665_35250</name>
</gene>
<dbReference type="PROSITE" id="PS50987">
    <property type="entry name" value="HTH_ARSR_2"/>
    <property type="match status" value="1"/>
</dbReference>
<comment type="caution">
    <text evidence="5">The sequence shown here is derived from an EMBL/GenBank/DDBJ whole genome shotgun (WGS) entry which is preliminary data.</text>
</comment>
<protein>
    <submittedName>
        <fullName evidence="5">Helix-turn-helix transcriptional regulator</fullName>
    </submittedName>
</protein>
<reference evidence="5 6" key="1">
    <citation type="journal article" date="2019" name="Int. J. Syst. Evol. Microbiol.">
        <title>The Global Catalogue of Microorganisms (GCM) 10K type strain sequencing project: providing services to taxonomists for standard genome sequencing and annotation.</title>
        <authorList>
            <consortium name="The Broad Institute Genomics Platform"/>
            <consortium name="The Broad Institute Genome Sequencing Center for Infectious Disease"/>
            <person name="Wu L."/>
            <person name="Ma J."/>
        </authorList>
    </citation>
    <scope>NUCLEOTIDE SEQUENCE [LARGE SCALE GENOMIC DNA]</scope>
    <source>
        <strain evidence="5 6">JCM 13004</strain>
    </source>
</reference>
<feature type="domain" description="HTH arsR-type" evidence="4">
    <location>
        <begin position="21"/>
        <end position="115"/>
    </location>
</feature>
<dbReference type="InterPro" id="IPR001845">
    <property type="entry name" value="HTH_ArsR_DNA-bd_dom"/>
</dbReference>
<proteinExistence type="predicted"/>
<name>A0ABN1W9I9_9ACTN</name>
<evidence type="ECO:0000256" key="1">
    <source>
        <dbReference type="ARBA" id="ARBA00023015"/>
    </source>
</evidence>